<evidence type="ECO:0000313" key="3">
    <source>
        <dbReference type="Proteomes" id="UP001224661"/>
    </source>
</evidence>
<dbReference type="EMBL" id="JASCIR010000050">
    <property type="protein sequence ID" value="MDI3390479.1"/>
    <property type="molecule type" value="Genomic_DNA"/>
</dbReference>
<sequence length="85" mass="9250">MKTSMSRPLAVIADDIETTDEAAGFELPDHDAELLRAVIVIPHRTSARLLHFAPSLTDEAKKPLPVRKPGATNPPKPRACTAKVR</sequence>
<name>A0ABT6S1B0_9ACTN</name>
<feature type="region of interest" description="Disordered" evidence="1">
    <location>
        <begin position="60"/>
        <end position="85"/>
    </location>
</feature>
<gene>
    <name evidence="2" type="ORF">QIS99_30435</name>
</gene>
<keyword evidence="3" id="KW-1185">Reference proteome</keyword>
<dbReference type="RefSeq" id="WP_282516967.1">
    <property type="nucleotide sequence ID" value="NZ_JASCIR010000050.1"/>
</dbReference>
<comment type="caution">
    <text evidence="2">The sequence shown here is derived from an EMBL/GenBank/DDBJ whole genome shotgun (WGS) entry which is preliminary data.</text>
</comment>
<protein>
    <submittedName>
        <fullName evidence="2">Uncharacterized protein</fullName>
    </submittedName>
</protein>
<evidence type="ECO:0000256" key="1">
    <source>
        <dbReference type="SAM" id="MobiDB-lite"/>
    </source>
</evidence>
<accession>A0ABT6S1B0</accession>
<dbReference type="Proteomes" id="UP001224661">
    <property type="component" value="Unassembled WGS sequence"/>
</dbReference>
<organism evidence="2 3">
    <name type="scientific">Streptomyces solicavernae</name>
    <dbReference type="NCBI Taxonomy" id="3043614"/>
    <lineage>
        <taxon>Bacteria</taxon>
        <taxon>Bacillati</taxon>
        <taxon>Actinomycetota</taxon>
        <taxon>Actinomycetes</taxon>
        <taxon>Kitasatosporales</taxon>
        <taxon>Streptomycetaceae</taxon>
        <taxon>Streptomyces</taxon>
    </lineage>
</organism>
<reference evidence="2 3" key="1">
    <citation type="submission" date="2023-05" db="EMBL/GenBank/DDBJ databases">
        <title>Draft genome sequence of Streptomyces sp. B-S-A8 isolated from a cave soil in Thailand.</title>
        <authorList>
            <person name="Chamroensaksri N."/>
            <person name="Muangham S."/>
        </authorList>
    </citation>
    <scope>NUCLEOTIDE SEQUENCE [LARGE SCALE GENOMIC DNA]</scope>
    <source>
        <strain evidence="2 3">B-S-A8</strain>
    </source>
</reference>
<proteinExistence type="predicted"/>
<evidence type="ECO:0000313" key="2">
    <source>
        <dbReference type="EMBL" id="MDI3390479.1"/>
    </source>
</evidence>